<evidence type="ECO:0000259" key="2">
    <source>
        <dbReference type="Pfam" id="PF06580"/>
    </source>
</evidence>
<keyword evidence="1" id="KW-1133">Transmembrane helix</keyword>
<dbReference type="SUPFAM" id="SSF55874">
    <property type="entry name" value="ATPase domain of HSP90 chaperone/DNA topoisomerase II/histidine kinase"/>
    <property type="match status" value="1"/>
</dbReference>
<dbReference type="PANTHER" id="PTHR34220:SF9">
    <property type="entry name" value="SIGNAL TRANSDUCTION HISTIDINE KINASE INTERNAL REGION DOMAIN-CONTAINING PROTEIN"/>
    <property type="match status" value="1"/>
</dbReference>
<organism evidence="3 4">
    <name type="scientific">Massilia aurea</name>
    <dbReference type="NCBI Taxonomy" id="373040"/>
    <lineage>
        <taxon>Bacteria</taxon>
        <taxon>Pseudomonadati</taxon>
        <taxon>Pseudomonadota</taxon>
        <taxon>Betaproteobacteria</taxon>
        <taxon>Burkholderiales</taxon>
        <taxon>Oxalobacteraceae</taxon>
        <taxon>Telluria group</taxon>
        <taxon>Massilia</taxon>
    </lineage>
</organism>
<dbReference type="GO" id="GO:0000155">
    <property type="term" value="F:phosphorelay sensor kinase activity"/>
    <property type="evidence" value="ECO:0007669"/>
    <property type="project" value="InterPro"/>
</dbReference>
<evidence type="ECO:0000313" key="4">
    <source>
        <dbReference type="Proteomes" id="UP000540787"/>
    </source>
</evidence>
<dbReference type="InterPro" id="IPR050640">
    <property type="entry name" value="Bact_2-comp_sensor_kinase"/>
</dbReference>
<feature type="transmembrane region" description="Helical" evidence="1">
    <location>
        <begin position="82"/>
        <end position="105"/>
    </location>
</feature>
<evidence type="ECO:0000313" key="3">
    <source>
        <dbReference type="EMBL" id="MBB6136310.1"/>
    </source>
</evidence>
<dbReference type="Gene3D" id="3.30.565.10">
    <property type="entry name" value="Histidine kinase-like ATPase, C-terminal domain"/>
    <property type="match status" value="1"/>
</dbReference>
<proteinExistence type="predicted"/>
<dbReference type="InterPro" id="IPR036890">
    <property type="entry name" value="HATPase_C_sf"/>
</dbReference>
<dbReference type="PANTHER" id="PTHR34220">
    <property type="entry name" value="SENSOR HISTIDINE KINASE YPDA"/>
    <property type="match status" value="1"/>
</dbReference>
<dbReference type="Pfam" id="PF06580">
    <property type="entry name" value="His_kinase"/>
    <property type="match status" value="1"/>
</dbReference>
<dbReference type="AlphaFoldDB" id="A0A7W9X4H9"/>
<sequence>MPSRRTMLVASIAWLLFWTLLVLVAVEDDRRDGGSAPWQPVLWQTSSALVATCLFVIQRRFSAQHDVLVATPWRWFGQQARWLPLYWFGFTPIVFTLRHAVYALAGTRYEHEAWAEVFVYEALKISLFFGLFTTIGFGLLSYREMMKERVRAEQAGALLREAQLERLTRQMQPHFLFNALNTISSLMHTDVARADVTLVRLADVLRATLALGDKPQASLDDELRLAQGYAAVMQERFEGRVTLTWAIEPAALAVRLPAISLQPLLENVFKHTVAHRRASTAIRVEARIVDGALHLSIEDDGGVLAPACTPGTSGITVINLRTRLAALHGDRAGLTLSALQPAGVRAELRVPCAS</sequence>
<dbReference type="InterPro" id="IPR010559">
    <property type="entry name" value="Sig_transdc_His_kin_internal"/>
</dbReference>
<dbReference type="RefSeq" id="WP_183557740.1">
    <property type="nucleotide sequence ID" value="NZ_JACHBX010000006.1"/>
</dbReference>
<dbReference type="Proteomes" id="UP000540787">
    <property type="component" value="Unassembled WGS sequence"/>
</dbReference>
<keyword evidence="1" id="KW-0812">Transmembrane</keyword>
<comment type="caution">
    <text evidence="3">The sequence shown here is derived from an EMBL/GenBank/DDBJ whole genome shotgun (WGS) entry which is preliminary data.</text>
</comment>
<dbReference type="EMBL" id="JACHBX010000006">
    <property type="protein sequence ID" value="MBB6136310.1"/>
    <property type="molecule type" value="Genomic_DNA"/>
</dbReference>
<gene>
    <name evidence="3" type="ORF">HD842_004488</name>
</gene>
<feature type="transmembrane region" description="Helical" evidence="1">
    <location>
        <begin position="125"/>
        <end position="142"/>
    </location>
</feature>
<accession>A0A7W9X4H9</accession>
<reference evidence="3 4" key="1">
    <citation type="submission" date="2020-08" db="EMBL/GenBank/DDBJ databases">
        <title>The Agave Microbiome: Exploring the role of microbial communities in plant adaptations to desert environments.</title>
        <authorList>
            <person name="Partida-Martinez L.P."/>
        </authorList>
    </citation>
    <scope>NUCLEOTIDE SEQUENCE [LARGE SCALE GENOMIC DNA]</scope>
    <source>
        <strain evidence="3 4">AT3.2</strain>
    </source>
</reference>
<keyword evidence="4" id="KW-1185">Reference proteome</keyword>
<feature type="transmembrane region" description="Helical" evidence="1">
    <location>
        <begin position="41"/>
        <end position="61"/>
    </location>
</feature>
<keyword evidence="1" id="KW-0472">Membrane</keyword>
<dbReference type="GO" id="GO:0016020">
    <property type="term" value="C:membrane"/>
    <property type="evidence" value="ECO:0007669"/>
    <property type="project" value="InterPro"/>
</dbReference>
<name>A0A7W9X4H9_9BURK</name>
<protein>
    <recommendedName>
        <fullName evidence="2">Signal transduction histidine kinase internal region domain-containing protein</fullName>
    </recommendedName>
</protein>
<evidence type="ECO:0000256" key="1">
    <source>
        <dbReference type="SAM" id="Phobius"/>
    </source>
</evidence>
<feature type="domain" description="Signal transduction histidine kinase internal region" evidence="2">
    <location>
        <begin position="162"/>
        <end position="240"/>
    </location>
</feature>